<protein>
    <submittedName>
        <fullName evidence="2">Uncharacterized protein</fullName>
    </submittedName>
</protein>
<accession>A0A6I4I1S7</accession>
<evidence type="ECO:0000256" key="1">
    <source>
        <dbReference type="SAM" id="MobiDB-lite"/>
    </source>
</evidence>
<dbReference type="Proteomes" id="UP000429232">
    <property type="component" value="Chromosome"/>
</dbReference>
<organism evidence="2 3">
    <name type="scientific">Mucilaginibacter ginkgonis</name>
    <dbReference type="NCBI Taxonomy" id="2682091"/>
    <lineage>
        <taxon>Bacteria</taxon>
        <taxon>Pseudomonadati</taxon>
        <taxon>Bacteroidota</taxon>
        <taxon>Sphingobacteriia</taxon>
        <taxon>Sphingobacteriales</taxon>
        <taxon>Sphingobacteriaceae</taxon>
        <taxon>Mucilaginibacter</taxon>
    </lineage>
</organism>
<evidence type="ECO:0000313" key="2">
    <source>
        <dbReference type="EMBL" id="QQL48781.1"/>
    </source>
</evidence>
<gene>
    <name evidence="2" type="ORF">GO620_011395</name>
</gene>
<evidence type="ECO:0000313" key="3">
    <source>
        <dbReference type="Proteomes" id="UP000429232"/>
    </source>
</evidence>
<dbReference type="AlphaFoldDB" id="A0A6I4I1S7"/>
<dbReference type="RefSeq" id="WP_157525486.1">
    <property type="nucleotide sequence ID" value="NZ_CP066775.1"/>
</dbReference>
<sequence length="349" mass="37559">MADSAWLNGDRNKLENLRYNKRDADFSGLVMYFTPKGQLTDVWRYVNGKIILQTSNSGNQKQSLTSNEIHVNTQEKECWDYYLVPMTNGRPDGPEQYLFTICYEISGGGGGGADGDGAPPATPNNPKPNCSVPTGNQSIKVQNLPPDGGGDDGTGYPQPTDKCPTYKSPVPSIYFDTDNLFLNLNGLKPFAESPDKCSGLQQLQDKSLNEQKETVGLLTSDGKFLCVAVTGYDGGNWGGLYNFEGQAYYTYPSSAGAPTQTYSGMINRGGQYYIPVVATVHTHYPCHDDGTDGVTGGTLSSGDKNLANKYPMMNHYIVGCDALGKFANGDNSATLLSTGTLSSTCSKVN</sequence>
<feature type="compositionally biased region" description="Polar residues" evidence="1">
    <location>
        <begin position="131"/>
        <end position="141"/>
    </location>
</feature>
<dbReference type="KEGG" id="mgik:GO620_011395"/>
<reference evidence="2 3" key="1">
    <citation type="submission" date="2020-12" db="EMBL/GenBank/DDBJ databases">
        <title>HMF7856_wgs.fasta genome submission.</title>
        <authorList>
            <person name="Kang H."/>
            <person name="Kim H."/>
            <person name="Joh K."/>
        </authorList>
    </citation>
    <scope>NUCLEOTIDE SEQUENCE [LARGE SCALE GENOMIC DNA]</scope>
    <source>
        <strain evidence="2 3">HMF7856</strain>
    </source>
</reference>
<name>A0A6I4I1S7_9SPHI</name>
<keyword evidence="3" id="KW-1185">Reference proteome</keyword>
<dbReference type="EMBL" id="CP066775">
    <property type="protein sequence ID" value="QQL48781.1"/>
    <property type="molecule type" value="Genomic_DNA"/>
</dbReference>
<feature type="region of interest" description="Disordered" evidence="1">
    <location>
        <begin position="112"/>
        <end position="158"/>
    </location>
</feature>
<proteinExistence type="predicted"/>